<sequence length="220" mass="25056">MKTQTLEADSMWLEFNGRKVLQSIYLKMETGRVTGLLGRNGTGKSSLLRMIFGTLRGQNQSVRLNGRYISHPYFEKGLVRYLPQSPFAPKDLEVRQLCSMYQVSFAEMINYFPELKGYENEPVRNLSGGKTRLFETLLILLSPVQFVLLDEPFTHISPVMVESLSKVILDKKKEKGILVSDHSYKNVLNLSDDTYLIVPIGRSLLLKNPESELRSLGYTS</sequence>
<evidence type="ECO:0000256" key="1">
    <source>
        <dbReference type="ARBA" id="ARBA00022741"/>
    </source>
</evidence>
<dbReference type="EMBL" id="SMFL01000006">
    <property type="protein sequence ID" value="TDE13939.1"/>
    <property type="molecule type" value="Genomic_DNA"/>
</dbReference>
<dbReference type="GO" id="GO:0016887">
    <property type="term" value="F:ATP hydrolysis activity"/>
    <property type="evidence" value="ECO:0007669"/>
    <property type="project" value="InterPro"/>
</dbReference>
<dbReference type="RefSeq" id="WP_131959814.1">
    <property type="nucleotide sequence ID" value="NZ_SMFL01000006.1"/>
</dbReference>
<name>A0A4R5DJ10_9BACT</name>
<dbReference type="Pfam" id="PF00005">
    <property type="entry name" value="ABC_tran"/>
    <property type="match status" value="1"/>
</dbReference>
<dbReference type="SUPFAM" id="SSF52540">
    <property type="entry name" value="P-loop containing nucleoside triphosphate hydrolases"/>
    <property type="match status" value="1"/>
</dbReference>
<keyword evidence="1" id="KW-0547">Nucleotide-binding</keyword>
<evidence type="ECO:0000313" key="5">
    <source>
        <dbReference type="Proteomes" id="UP000294850"/>
    </source>
</evidence>
<keyword evidence="2 4" id="KW-0067">ATP-binding</keyword>
<evidence type="ECO:0000256" key="2">
    <source>
        <dbReference type="ARBA" id="ARBA00022840"/>
    </source>
</evidence>
<protein>
    <submittedName>
        <fullName evidence="4">ATP-binding cassette domain-containing protein</fullName>
    </submittedName>
</protein>
<dbReference type="InterPro" id="IPR027417">
    <property type="entry name" value="P-loop_NTPase"/>
</dbReference>
<dbReference type="PANTHER" id="PTHR43158">
    <property type="entry name" value="SKFA PEPTIDE EXPORT ATP-BINDING PROTEIN SKFE"/>
    <property type="match status" value="1"/>
</dbReference>
<dbReference type="SMART" id="SM00382">
    <property type="entry name" value="AAA"/>
    <property type="match status" value="1"/>
</dbReference>
<dbReference type="InterPro" id="IPR003593">
    <property type="entry name" value="AAA+_ATPase"/>
</dbReference>
<keyword evidence="5" id="KW-1185">Reference proteome</keyword>
<evidence type="ECO:0000313" key="4">
    <source>
        <dbReference type="EMBL" id="TDE13939.1"/>
    </source>
</evidence>
<dbReference type="Gene3D" id="3.40.50.300">
    <property type="entry name" value="P-loop containing nucleotide triphosphate hydrolases"/>
    <property type="match status" value="1"/>
</dbReference>
<feature type="domain" description="ABC transporter" evidence="3">
    <location>
        <begin position="6"/>
        <end position="219"/>
    </location>
</feature>
<dbReference type="GO" id="GO:0005524">
    <property type="term" value="F:ATP binding"/>
    <property type="evidence" value="ECO:0007669"/>
    <property type="project" value="UniProtKB-KW"/>
</dbReference>
<dbReference type="AlphaFoldDB" id="A0A4R5DJ10"/>
<accession>A0A4R5DJ10</accession>
<dbReference type="OrthoDB" id="9801987at2"/>
<dbReference type="PROSITE" id="PS50893">
    <property type="entry name" value="ABC_TRANSPORTER_2"/>
    <property type="match status" value="1"/>
</dbReference>
<organism evidence="4 5">
    <name type="scientific">Dyadobacter psychrotolerans</name>
    <dbReference type="NCBI Taxonomy" id="2541721"/>
    <lineage>
        <taxon>Bacteria</taxon>
        <taxon>Pseudomonadati</taxon>
        <taxon>Bacteroidota</taxon>
        <taxon>Cytophagia</taxon>
        <taxon>Cytophagales</taxon>
        <taxon>Spirosomataceae</taxon>
        <taxon>Dyadobacter</taxon>
    </lineage>
</organism>
<proteinExistence type="predicted"/>
<evidence type="ECO:0000259" key="3">
    <source>
        <dbReference type="PROSITE" id="PS50893"/>
    </source>
</evidence>
<dbReference type="PANTHER" id="PTHR43158:SF2">
    <property type="entry name" value="SKFA PEPTIDE EXPORT ATP-BINDING PROTEIN SKFE"/>
    <property type="match status" value="1"/>
</dbReference>
<reference evidence="4 5" key="1">
    <citation type="submission" date="2019-03" db="EMBL/GenBank/DDBJ databases">
        <title>Dyadobacter AR-3-6 sp. nov., isolated from arctic soil.</title>
        <authorList>
            <person name="Chaudhary D.K."/>
        </authorList>
    </citation>
    <scope>NUCLEOTIDE SEQUENCE [LARGE SCALE GENOMIC DNA]</scope>
    <source>
        <strain evidence="4 5">AR-3-6</strain>
    </source>
</reference>
<comment type="caution">
    <text evidence="4">The sequence shown here is derived from an EMBL/GenBank/DDBJ whole genome shotgun (WGS) entry which is preliminary data.</text>
</comment>
<gene>
    <name evidence="4" type="ORF">E0F88_18850</name>
</gene>
<dbReference type="Proteomes" id="UP000294850">
    <property type="component" value="Unassembled WGS sequence"/>
</dbReference>
<dbReference type="InterPro" id="IPR003439">
    <property type="entry name" value="ABC_transporter-like_ATP-bd"/>
</dbReference>